<feature type="binding site" evidence="8">
    <location>
        <position position="132"/>
    </location>
    <ligand>
        <name>Zn(2+)</name>
        <dbReference type="ChEBI" id="CHEBI:29105"/>
    </ligand>
</feature>
<dbReference type="Gene3D" id="2.30.40.10">
    <property type="entry name" value="Urease, subunit C, domain 1"/>
    <property type="match status" value="1"/>
</dbReference>
<dbReference type="OrthoDB" id="9776488at2"/>
<name>A0A1M6F8T9_9FIRM</name>
<dbReference type="SUPFAM" id="SSF51556">
    <property type="entry name" value="Metallo-dependent hydrolases"/>
    <property type="match status" value="1"/>
</dbReference>
<feature type="binding site" evidence="7">
    <location>
        <position position="234"/>
    </location>
    <ligand>
        <name>substrate</name>
    </ligand>
</feature>
<dbReference type="PANTHER" id="PTHR11113:SF14">
    <property type="entry name" value="N-ACETYLGLUCOSAMINE-6-PHOSPHATE DEACETYLASE"/>
    <property type="match status" value="1"/>
</dbReference>
<feature type="binding site" evidence="7">
    <location>
        <position position="258"/>
    </location>
    <ligand>
        <name>substrate</name>
    </ligand>
</feature>
<evidence type="ECO:0000256" key="3">
    <source>
        <dbReference type="ARBA" id="ARBA00022801"/>
    </source>
</evidence>
<evidence type="ECO:0000313" key="10">
    <source>
        <dbReference type="EMBL" id="SHI94092.1"/>
    </source>
</evidence>
<feature type="active site" description="Proton donor/acceptor" evidence="6">
    <location>
        <position position="281"/>
    </location>
</feature>
<dbReference type="AlphaFoldDB" id="A0A1M6F8T9"/>
<dbReference type="GO" id="GO:0008448">
    <property type="term" value="F:N-acetylglucosamine-6-phosphate deacetylase activity"/>
    <property type="evidence" value="ECO:0007669"/>
    <property type="project" value="InterPro"/>
</dbReference>
<dbReference type="Pfam" id="PF01979">
    <property type="entry name" value="Amidohydro_1"/>
    <property type="match status" value="1"/>
</dbReference>
<dbReference type="Proteomes" id="UP000183954">
    <property type="component" value="Unassembled WGS sequence"/>
</dbReference>
<dbReference type="NCBIfam" id="TIGR00221">
    <property type="entry name" value="nagA"/>
    <property type="match status" value="1"/>
</dbReference>
<dbReference type="STRING" id="1121420.SAMN02746098_04889"/>
<evidence type="ECO:0000313" key="11">
    <source>
        <dbReference type="Proteomes" id="UP000183954"/>
    </source>
</evidence>
<dbReference type="EMBL" id="FQXJ01000030">
    <property type="protein sequence ID" value="SHI94092.1"/>
    <property type="molecule type" value="Genomic_DNA"/>
</dbReference>
<comment type="cofactor">
    <cofactor evidence="8">
        <name>a divalent metal cation</name>
        <dbReference type="ChEBI" id="CHEBI:60240"/>
    </cofactor>
    <text evidence="8">Binds 1 divalent metal cation per subunit.</text>
</comment>
<keyword evidence="11" id="KW-1185">Reference proteome</keyword>
<proteinExistence type="inferred from homology"/>
<dbReference type="PANTHER" id="PTHR11113">
    <property type="entry name" value="N-ACETYLGLUCOSAMINE-6-PHOSPHATE DEACETYLASE"/>
    <property type="match status" value="1"/>
</dbReference>
<sequence length="393" mass="42756">MDRGLLRGATLVLPDRICYGGIIWQDGILKEIFEEASQQAFEETTVWDMEGDLLIPGLIDTHVHGAGGCDVMDGTPESLQTLAEALLKEGTTAFLPTTMSCRPEKLKRVLQNTADFQQGHFLGAEILGLHLEGPFIAEEFRGAQARELIWDGAGDGSAQFLANLLREFPGLVKILTFAPERPDGRDLTEVCLAHGLIPSAGHTAADLAQMELAVEWGVRHITHAFNAMPSIHHRNPGLLTKALLDNSITLEIIADGVHIHPAVLELVLRNKPPEGVCLISDGTRAVGMPDGEYELGGQKTLVRQGKALLPDGTIAGSAFPLRQGLKILVQKLRCSLPEAVRYATLNPAKLLGIDNRVGSLEINKEATFIRLSSDFEIKQVWLQGRLVSETKVI</sequence>
<reference evidence="11" key="1">
    <citation type="submission" date="2016-11" db="EMBL/GenBank/DDBJ databases">
        <authorList>
            <person name="Varghese N."/>
            <person name="Submissions S."/>
        </authorList>
    </citation>
    <scope>NUCLEOTIDE SEQUENCE [LARGE SCALE GENOMIC DNA]</scope>
    <source>
        <strain evidence="11">DSM 15449</strain>
    </source>
</reference>
<keyword evidence="2 8" id="KW-0479">Metal-binding</keyword>
<evidence type="ECO:0000259" key="9">
    <source>
        <dbReference type="Pfam" id="PF01979"/>
    </source>
</evidence>
<dbReference type="InterPro" id="IPR003764">
    <property type="entry name" value="GlcNAc_6-P_deAcase"/>
</dbReference>
<dbReference type="InterPro" id="IPR032466">
    <property type="entry name" value="Metal_Hydrolase"/>
</dbReference>
<feature type="binding site" evidence="7">
    <location>
        <begin position="226"/>
        <end position="227"/>
    </location>
    <ligand>
        <name>substrate</name>
    </ligand>
</feature>
<dbReference type="PIRSF" id="PIRSF038994">
    <property type="entry name" value="NagA"/>
    <property type="match status" value="1"/>
</dbReference>
<evidence type="ECO:0000256" key="8">
    <source>
        <dbReference type="PIRSR" id="PIRSR038994-3"/>
    </source>
</evidence>
<dbReference type="InterPro" id="IPR006680">
    <property type="entry name" value="Amidohydro-rel"/>
</dbReference>
<dbReference type="CDD" id="cd00854">
    <property type="entry name" value="NagA"/>
    <property type="match status" value="1"/>
</dbReference>
<evidence type="ECO:0000256" key="6">
    <source>
        <dbReference type="PIRSR" id="PIRSR038994-1"/>
    </source>
</evidence>
<dbReference type="RefSeq" id="WP_073032946.1">
    <property type="nucleotide sequence ID" value="NZ_FQXJ01000030.1"/>
</dbReference>
<organism evidence="10 11">
    <name type="scientific">Desulfosporosinus lacus DSM 15449</name>
    <dbReference type="NCBI Taxonomy" id="1121420"/>
    <lineage>
        <taxon>Bacteria</taxon>
        <taxon>Bacillati</taxon>
        <taxon>Bacillota</taxon>
        <taxon>Clostridia</taxon>
        <taxon>Eubacteriales</taxon>
        <taxon>Desulfitobacteriaceae</taxon>
        <taxon>Desulfosporosinus</taxon>
    </lineage>
</organism>
<evidence type="ECO:0000256" key="4">
    <source>
        <dbReference type="ARBA" id="ARBA00023277"/>
    </source>
</evidence>
<feature type="binding site" evidence="8">
    <location>
        <position position="202"/>
    </location>
    <ligand>
        <name>Zn(2+)</name>
        <dbReference type="ChEBI" id="CHEBI:29105"/>
    </ligand>
</feature>
<feature type="binding site" evidence="7">
    <location>
        <position position="143"/>
    </location>
    <ligand>
        <name>substrate</name>
    </ligand>
</feature>
<comment type="similarity">
    <text evidence="1 5">Belongs to the metallo-dependent hydrolases superfamily. NagA family.</text>
</comment>
<evidence type="ECO:0000256" key="5">
    <source>
        <dbReference type="PIRNR" id="PIRNR038994"/>
    </source>
</evidence>
<dbReference type="Gene3D" id="3.20.20.140">
    <property type="entry name" value="Metal-dependent hydrolases"/>
    <property type="match status" value="1"/>
</dbReference>
<keyword evidence="4 5" id="KW-0119">Carbohydrate metabolism</keyword>
<gene>
    <name evidence="10" type="ORF">SAMN02746098_04889</name>
</gene>
<feature type="domain" description="Amidohydrolase-related" evidence="9">
    <location>
        <begin position="54"/>
        <end position="387"/>
    </location>
</feature>
<dbReference type="GO" id="GO:0046872">
    <property type="term" value="F:metal ion binding"/>
    <property type="evidence" value="ECO:0007669"/>
    <property type="project" value="UniProtKB-KW"/>
</dbReference>
<protein>
    <submittedName>
        <fullName evidence="10">N-acetylglucosamine-6-phosphate deacetylase</fullName>
    </submittedName>
</protein>
<evidence type="ECO:0000256" key="1">
    <source>
        <dbReference type="ARBA" id="ARBA00010716"/>
    </source>
</evidence>
<dbReference type="InterPro" id="IPR011059">
    <property type="entry name" value="Metal-dep_hydrolase_composite"/>
</dbReference>
<feature type="binding site" evidence="8">
    <location>
        <position position="223"/>
    </location>
    <ligand>
        <name>Zn(2+)</name>
        <dbReference type="ChEBI" id="CHEBI:29105"/>
    </ligand>
</feature>
<evidence type="ECO:0000256" key="2">
    <source>
        <dbReference type="ARBA" id="ARBA00022723"/>
    </source>
</evidence>
<evidence type="ECO:0000256" key="7">
    <source>
        <dbReference type="PIRSR" id="PIRSR038994-2"/>
    </source>
</evidence>
<dbReference type="GO" id="GO:0006046">
    <property type="term" value="P:N-acetylglucosamine catabolic process"/>
    <property type="evidence" value="ECO:0007669"/>
    <property type="project" value="TreeGrafter"/>
</dbReference>
<keyword evidence="3 5" id="KW-0378">Hydrolase</keyword>
<accession>A0A1M6F8T9</accession>
<feature type="binding site" evidence="7">
    <location>
        <begin position="314"/>
        <end position="316"/>
    </location>
    <ligand>
        <name>substrate</name>
    </ligand>
</feature>
<dbReference type="SUPFAM" id="SSF51338">
    <property type="entry name" value="Composite domain of metallo-dependent hydrolases"/>
    <property type="match status" value="1"/>
</dbReference>